<evidence type="ECO:0000256" key="2">
    <source>
        <dbReference type="ARBA" id="ARBA00022529"/>
    </source>
</evidence>
<keyword evidence="9" id="KW-1185">Reference proteome</keyword>
<proteinExistence type="inferred from homology"/>
<evidence type="ECO:0000256" key="6">
    <source>
        <dbReference type="SAM" id="SignalP"/>
    </source>
</evidence>
<evidence type="ECO:0000313" key="8">
    <source>
        <dbReference type="EMBL" id="EOA32633.1"/>
    </source>
</evidence>
<dbReference type="GO" id="GO:0031640">
    <property type="term" value="P:killing of cells of another organism"/>
    <property type="evidence" value="ECO:0007669"/>
    <property type="project" value="UniProtKB-KW"/>
</dbReference>
<evidence type="ECO:0000256" key="3">
    <source>
        <dbReference type="ARBA" id="ARBA00022577"/>
    </source>
</evidence>
<dbReference type="STRING" id="81985.R0I813"/>
<name>R0I813_9BRAS</name>
<evidence type="ECO:0000256" key="1">
    <source>
        <dbReference type="ARBA" id="ARBA00006722"/>
    </source>
</evidence>
<evidence type="ECO:0000313" key="9">
    <source>
        <dbReference type="Proteomes" id="UP000029121"/>
    </source>
</evidence>
<comment type="similarity">
    <text evidence="1">Belongs to the DEFL family.</text>
</comment>
<feature type="domain" description="Defensin-like" evidence="7">
    <location>
        <begin position="36"/>
        <end position="82"/>
    </location>
</feature>
<dbReference type="EMBL" id="KB870807">
    <property type="protein sequence ID" value="EOA32633.1"/>
    <property type="molecule type" value="Genomic_DNA"/>
</dbReference>
<accession>R0I813</accession>
<feature type="chain" id="PRO_5004342207" description="Defensin-like domain-containing protein" evidence="6">
    <location>
        <begin position="28"/>
        <end position="85"/>
    </location>
</feature>
<sequence>MDITKNFVTIFLVVILTVSFSNNSISARTTNGQTIHCIGKCSQFYGNMECYKECRSLHYAEGQCDAASKDQALPQPKCCCYNYSN</sequence>
<keyword evidence="3" id="KW-0295">Fungicide</keyword>
<protein>
    <recommendedName>
        <fullName evidence="7">Defensin-like domain-containing protein</fullName>
    </recommendedName>
</protein>
<gene>
    <name evidence="8" type="ORF">CARUB_v10015928mg</name>
</gene>
<dbReference type="InterPro" id="IPR056373">
    <property type="entry name" value="Defensin-like_dom"/>
</dbReference>
<keyword evidence="2" id="KW-0929">Antimicrobial</keyword>
<evidence type="ECO:0000256" key="5">
    <source>
        <dbReference type="ARBA" id="ARBA00023157"/>
    </source>
</evidence>
<keyword evidence="5" id="KW-1015">Disulfide bond</keyword>
<keyword evidence="4" id="KW-0611">Plant defense</keyword>
<reference evidence="9" key="1">
    <citation type="journal article" date="2013" name="Nat. Genet.">
        <title>The Capsella rubella genome and the genomic consequences of rapid mating system evolution.</title>
        <authorList>
            <person name="Slotte T."/>
            <person name="Hazzouri K.M."/>
            <person name="Agren J.A."/>
            <person name="Koenig D."/>
            <person name="Maumus F."/>
            <person name="Guo Y.L."/>
            <person name="Steige K."/>
            <person name="Platts A.E."/>
            <person name="Escobar J.S."/>
            <person name="Newman L.K."/>
            <person name="Wang W."/>
            <person name="Mandakova T."/>
            <person name="Vello E."/>
            <person name="Smith L.M."/>
            <person name="Henz S.R."/>
            <person name="Steffen J."/>
            <person name="Takuno S."/>
            <person name="Brandvain Y."/>
            <person name="Coop G."/>
            <person name="Andolfatto P."/>
            <person name="Hu T.T."/>
            <person name="Blanchette M."/>
            <person name="Clark R.M."/>
            <person name="Quesneville H."/>
            <person name="Nordborg M."/>
            <person name="Gaut B.S."/>
            <person name="Lysak M.A."/>
            <person name="Jenkins J."/>
            <person name="Grimwood J."/>
            <person name="Chapman J."/>
            <person name="Prochnik S."/>
            <person name="Shu S."/>
            <person name="Rokhsar D."/>
            <person name="Schmutz J."/>
            <person name="Weigel D."/>
            <person name="Wright S.I."/>
        </authorList>
    </citation>
    <scope>NUCLEOTIDE SEQUENCE [LARGE SCALE GENOMIC DNA]</scope>
    <source>
        <strain evidence="9">cv. Monte Gargano</strain>
    </source>
</reference>
<organism evidence="8 9">
    <name type="scientific">Capsella rubella</name>
    <dbReference type="NCBI Taxonomy" id="81985"/>
    <lineage>
        <taxon>Eukaryota</taxon>
        <taxon>Viridiplantae</taxon>
        <taxon>Streptophyta</taxon>
        <taxon>Embryophyta</taxon>
        <taxon>Tracheophyta</taxon>
        <taxon>Spermatophyta</taxon>
        <taxon>Magnoliopsida</taxon>
        <taxon>eudicotyledons</taxon>
        <taxon>Gunneridae</taxon>
        <taxon>Pentapetalae</taxon>
        <taxon>rosids</taxon>
        <taxon>malvids</taxon>
        <taxon>Brassicales</taxon>
        <taxon>Brassicaceae</taxon>
        <taxon>Camelineae</taxon>
        <taxon>Capsella</taxon>
    </lineage>
</organism>
<evidence type="ECO:0000259" key="7">
    <source>
        <dbReference type="Pfam" id="PF24552"/>
    </source>
</evidence>
<dbReference type="Pfam" id="PF24552">
    <property type="entry name" value="Defensin"/>
    <property type="match status" value="1"/>
</dbReference>
<dbReference type="GO" id="GO:0050832">
    <property type="term" value="P:defense response to fungus"/>
    <property type="evidence" value="ECO:0007669"/>
    <property type="project" value="UniProtKB-KW"/>
</dbReference>
<keyword evidence="6" id="KW-0732">Signal</keyword>
<dbReference type="AlphaFoldDB" id="R0I813"/>
<dbReference type="Proteomes" id="UP000029121">
    <property type="component" value="Unassembled WGS sequence"/>
</dbReference>
<evidence type="ECO:0000256" key="4">
    <source>
        <dbReference type="ARBA" id="ARBA00022821"/>
    </source>
</evidence>
<feature type="signal peptide" evidence="6">
    <location>
        <begin position="1"/>
        <end position="27"/>
    </location>
</feature>